<dbReference type="RefSeq" id="WP_172434480.1">
    <property type="nucleotide sequence ID" value="NZ_AP022642.1"/>
</dbReference>
<gene>
    <name evidence="5" type="ORF">PtoMrB4_43990</name>
</gene>
<keyword evidence="2" id="KW-0520">NAD</keyword>
<sequence length="509" mass="54815">MNAETLFPRIGLVGCGAMGQGIAQLAACSGRDVHLFDTRLGAARDACERIAYELARQVERGRLDAQQVAEAMERLHPVDSLEALAECTLVVEAIVEDLAAKQTLFRQLEGLLDARALIVSNTSSLSITAIAAACRDPGRVAGLHFFNPVPRMRLVEVVPGLMTRGTVVERLLALVHDLGHQPVRAQDAPGFLVNHAGRAYGTEALRILAEGVATPEQVDALLRDGAGFPMGPFELMDLVGLDVSVPVMESIYHQYYEEPRYRPHPLARQRLAAGHLGRKSGRGFHAYPRPQPVPPPLPARVALPPVWLAADDPQLEAECRTWLAGLGVVLESGPAPSDEALCLLAPLGDDATQAALRFGVDPTRTVAFDSLAERAAHRCLMPTPVTEARYRDAACALLGADGARVTLIGDSAGFVVQRTLAGIVNLACDIAQQRIAAPADIDLAVRLGLGYPHGPLAWGDRLGPARVLRVLERLHALSGDPRYRPSPWLRRRAQLGLSLLHQEPSRGEP</sequence>
<dbReference type="FunFam" id="3.40.50.720:FF:000009">
    <property type="entry name" value="Fatty oxidation complex, alpha subunit"/>
    <property type="match status" value="1"/>
</dbReference>
<dbReference type="EMBL" id="AP022642">
    <property type="protein sequence ID" value="BCA30422.1"/>
    <property type="molecule type" value="Genomic_DNA"/>
</dbReference>
<feature type="domain" description="3-hydroxyacyl-CoA dehydrogenase C-terminal" evidence="3">
    <location>
        <begin position="413"/>
        <end position="496"/>
    </location>
</feature>
<dbReference type="InterPro" id="IPR036291">
    <property type="entry name" value="NAD(P)-bd_dom_sf"/>
</dbReference>
<dbReference type="PANTHER" id="PTHR48075:SF5">
    <property type="entry name" value="3-HYDROXYBUTYRYL-COA DEHYDROGENASE"/>
    <property type="match status" value="1"/>
</dbReference>
<dbReference type="InterPro" id="IPR008927">
    <property type="entry name" value="6-PGluconate_DH-like_C_sf"/>
</dbReference>
<dbReference type="PANTHER" id="PTHR48075">
    <property type="entry name" value="3-HYDROXYACYL-COA DEHYDROGENASE FAMILY PROTEIN"/>
    <property type="match status" value="1"/>
</dbReference>
<name>A0A679GLT3_9GAMM</name>
<organism evidence="5 6">
    <name type="scientific">Metapseudomonas otitidis</name>
    <dbReference type="NCBI Taxonomy" id="319939"/>
    <lineage>
        <taxon>Bacteria</taxon>
        <taxon>Pseudomonadati</taxon>
        <taxon>Pseudomonadota</taxon>
        <taxon>Gammaproteobacteria</taxon>
        <taxon>Pseudomonadales</taxon>
        <taxon>Pseudomonadaceae</taxon>
        <taxon>Metapseudomonas</taxon>
    </lineage>
</organism>
<evidence type="ECO:0000259" key="4">
    <source>
        <dbReference type="Pfam" id="PF02737"/>
    </source>
</evidence>
<dbReference type="SUPFAM" id="SSF48179">
    <property type="entry name" value="6-phosphogluconate dehydrogenase C-terminal domain-like"/>
    <property type="match status" value="2"/>
</dbReference>
<protein>
    <submittedName>
        <fullName evidence="5">3-hydroxyacyl-CoA dehydrogenase</fullName>
    </submittedName>
</protein>
<evidence type="ECO:0000256" key="2">
    <source>
        <dbReference type="ARBA" id="ARBA00023027"/>
    </source>
</evidence>
<evidence type="ECO:0000259" key="3">
    <source>
        <dbReference type="Pfam" id="PF00725"/>
    </source>
</evidence>
<proteinExistence type="predicted"/>
<evidence type="ECO:0000256" key="1">
    <source>
        <dbReference type="ARBA" id="ARBA00023002"/>
    </source>
</evidence>
<feature type="domain" description="3-hydroxyacyl-CoA dehydrogenase NAD binding" evidence="4">
    <location>
        <begin position="10"/>
        <end position="187"/>
    </location>
</feature>
<evidence type="ECO:0000313" key="6">
    <source>
        <dbReference type="Proteomes" id="UP000501237"/>
    </source>
</evidence>
<dbReference type="Pfam" id="PF02737">
    <property type="entry name" value="3HCDH_N"/>
    <property type="match status" value="1"/>
</dbReference>
<keyword evidence="1" id="KW-0560">Oxidoreductase</keyword>
<dbReference type="GeneID" id="57399617"/>
<dbReference type="GO" id="GO:0070403">
    <property type="term" value="F:NAD+ binding"/>
    <property type="evidence" value="ECO:0007669"/>
    <property type="project" value="InterPro"/>
</dbReference>
<dbReference type="SUPFAM" id="SSF51735">
    <property type="entry name" value="NAD(P)-binding Rossmann-fold domains"/>
    <property type="match status" value="1"/>
</dbReference>
<evidence type="ECO:0000313" key="5">
    <source>
        <dbReference type="EMBL" id="BCA30422.1"/>
    </source>
</evidence>
<dbReference type="Proteomes" id="UP000501237">
    <property type="component" value="Chromosome"/>
</dbReference>
<dbReference type="GO" id="GO:0006635">
    <property type="term" value="P:fatty acid beta-oxidation"/>
    <property type="evidence" value="ECO:0007669"/>
    <property type="project" value="TreeGrafter"/>
</dbReference>
<feature type="domain" description="3-hydroxyacyl-CoA dehydrogenase C-terminal" evidence="3">
    <location>
        <begin position="190"/>
        <end position="287"/>
    </location>
</feature>
<dbReference type="Gene3D" id="1.10.1040.50">
    <property type="match status" value="1"/>
</dbReference>
<dbReference type="AlphaFoldDB" id="A0A679GLT3"/>
<dbReference type="InterPro" id="IPR006108">
    <property type="entry name" value="3HC_DH_C"/>
</dbReference>
<accession>A0A679GLT3</accession>
<reference evidence="5 6" key="1">
    <citation type="journal article" date="2020" name="Microbiol. Resour. Announc.">
        <title>Complete genome sequence of Pseudomonas otitidis strain MrB4, isolated from Lake Biwa in Japan.</title>
        <authorList>
            <person name="Miyazaki K."/>
            <person name="Hase E."/>
            <person name="Maruya T."/>
        </authorList>
    </citation>
    <scope>NUCLEOTIDE SEQUENCE [LARGE SCALE GENOMIC DNA]</scope>
    <source>
        <strain evidence="5 6">MrB4</strain>
    </source>
</reference>
<dbReference type="GO" id="GO:0008691">
    <property type="term" value="F:3-hydroxybutyryl-CoA dehydrogenase activity"/>
    <property type="evidence" value="ECO:0007669"/>
    <property type="project" value="TreeGrafter"/>
</dbReference>
<dbReference type="NCBIfam" id="NF006124">
    <property type="entry name" value="PRK08268.1"/>
    <property type="match status" value="1"/>
</dbReference>
<dbReference type="InterPro" id="IPR006176">
    <property type="entry name" value="3-OHacyl-CoA_DH_NAD-bd"/>
</dbReference>
<dbReference type="Gene3D" id="3.40.50.720">
    <property type="entry name" value="NAD(P)-binding Rossmann-like Domain"/>
    <property type="match status" value="1"/>
</dbReference>
<dbReference type="Pfam" id="PF00725">
    <property type="entry name" value="3HCDH"/>
    <property type="match status" value="2"/>
</dbReference>
<dbReference type="KEGG" id="poj:PtoMrB4_43990"/>